<keyword evidence="2" id="KW-0472">Membrane</keyword>
<dbReference type="InterPro" id="IPR012495">
    <property type="entry name" value="TadE-like_dom"/>
</dbReference>
<feature type="region of interest" description="Disordered" evidence="1">
    <location>
        <begin position="176"/>
        <end position="199"/>
    </location>
</feature>
<dbReference type="RefSeq" id="WP_272735523.1">
    <property type="nucleotide sequence ID" value="NZ_CP116942.1"/>
</dbReference>
<evidence type="ECO:0000313" key="5">
    <source>
        <dbReference type="Proteomes" id="UP001216390"/>
    </source>
</evidence>
<dbReference type="EMBL" id="CP116942">
    <property type="protein sequence ID" value="WCO65997.1"/>
    <property type="molecule type" value="Genomic_DNA"/>
</dbReference>
<reference evidence="4" key="1">
    <citation type="submission" date="2023-01" db="EMBL/GenBank/DDBJ databases">
        <title>The diversity of Class Acidimicrobiia in South China Sea sediment environments and the proposal of Iamia marina sp. nov., a novel species of the genus Iamia.</title>
        <authorList>
            <person name="He Y."/>
            <person name="Tian X."/>
        </authorList>
    </citation>
    <scope>NUCLEOTIDE SEQUENCE</scope>
    <source>
        <strain evidence="4">DSM 19957</strain>
    </source>
</reference>
<name>A0AAE9Y4C9_9ACTN</name>
<dbReference type="Proteomes" id="UP001216390">
    <property type="component" value="Chromosome"/>
</dbReference>
<evidence type="ECO:0000313" key="4">
    <source>
        <dbReference type="EMBL" id="WCO65997.1"/>
    </source>
</evidence>
<keyword evidence="2" id="KW-1133">Transmembrane helix</keyword>
<feature type="region of interest" description="Disordered" evidence="1">
    <location>
        <begin position="1"/>
        <end position="20"/>
    </location>
</feature>
<keyword evidence="5" id="KW-1185">Reference proteome</keyword>
<feature type="domain" description="TadE-like" evidence="3">
    <location>
        <begin position="24"/>
        <end position="66"/>
    </location>
</feature>
<organism evidence="4 5">
    <name type="scientific">Iamia majanohamensis</name>
    <dbReference type="NCBI Taxonomy" id="467976"/>
    <lineage>
        <taxon>Bacteria</taxon>
        <taxon>Bacillati</taxon>
        <taxon>Actinomycetota</taxon>
        <taxon>Acidimicrobiia</taxon>
        <taxon>Acidimicrobiales</taxon>
        <taxon>Iamiaceae</taxon>
        <taxon>Iamia</taxon>
    </lineage>
</organism>
<evidence type="ECO:0000256" key="1">
    <source>
        <dbReference type="SAM" id="MobiDB-lite"/>
    </source>
</evidence>
<protein>
    <submittedName>
        <fullName evidence="4">TadE/TadG family type IV pilus assembly protein</fullName>
    </submittedName>
</protein>
<gene>
    <name evidence="4" type="ORF">PO878_15965</name>
</gene>
<dbReference type="AlphaFoldDB" id="A0AAE9Y4C9"/>
<evidence type="ECO:0000256" key="2">
    <source>
        <dbReference type="SAM" id="Phobius"/>
    </source>
</evidence>
<feature type="transmembrane region" description="Helical" evidence="2">
    <location>
        <begin position="24"/>
        <end position="45"/>
    </location>
</feature>
<evidence type="ECO:0000259" key="3">
    <source>
        <dbReference type="Pfam" id="PF07811"/>
    </source>
</evidence>
<proteinExistence type="predicted"/>
<dbReference type="Pfam" id="PF07811">
    <property type="entry name" value="TadE"/>
    <property type="match status" value="1"/>
</dbReference>
<feature type="compositionally biased region" description="Low complexity" evidence="1">
    <location>
        <begin position="176"/>
        <end position="185"/>
    </location>
</feature>
<dbReference type="KEGG" id="ima:PO878_15965"/>
<accession>A0AAE9Y4C9</accession>
<sequence length="199" mass="20719">MDAPGGFAGAGRPRRGRGRDRQGGASIIEFALIAPILFAILFGVIDYGLVLKDDIGVEQGVREAARQGTVASFGSRTSCSNGTLPSGTKTEMKKLVCLTKARSGVPDADIRVAIRFDPTGGGSAANAYPAGTGSPPVGNGLVICAITPMESTTGFFSTLMDGRYVRSKVNMRIEKAAGTAQTQTQETDPSGEAWSWCTP</sequence>
<keyword evidence="2" id="KW-0812">Transmembrane</keyword>